<dbReference type="Pfam" id="PF03610">
    <property type="entry name" value="EIIA-man"/>
    <property type="match status" value="1"/>
</dbReference>
<dbReference type="CDD" id="cd00006">
    <property type="entry name" value="PTS_IIA_man"/>
    <property type="match status" value="1"/>
</dbReference>
<keyword evidence="6" id="KW-0598">Phosphotransferase system</keyword>
<dbReference type="SUPFAM" id="SSF53062">
    <property type="entry name" value="PTS system fructose IIA component-like"/>
    <property type="match status" value="1"/>
</dbReference>
<accession>A0ABQ6Z0I7</accession>
<keyword evidence="3" id="KW-0963">Cytoplasm</keyword>
<reference evidence="9 10" key="1">
    <citation type="submission" date="2016-06" db="EMBL/GenBank/DDBJ databases">
        <title>Four novel species of enterococci isolated from chicken manure.</title>
        <authorList>
            <person name="Van Tyne D."/>
        </authorList>
    </citation>
    <scope>NUCLEOTIDE SEQUENCE [LARGE SCALE GENOMIC DNA]</scope>
    <source>
        <strain evidence="9 10">CU12B</strain>
    </source>
</reference>
<feature type="domain" description="PTS EIIA type-4" evidence="8">
    <location>
        <begin position="1"/>
        <end position="123"/>
    </location>
</feature>
<sequence length="128" mass="14180">MVSILLGSHGYFAKEALASAEMIVGKQENVGVFSLEEQMDLEMIVEEARNQFDMLEKSNGVLILTDILGGTPSNVAMIIQRKNPNTNVLTGFNLPIIIEALLNREQNLEQLVTYLVEAFPSTLQNITK</sequence>
<keyword evidence="5" id="KW-0808">Transferase</keyword>
<dbReference type="EMBL" id="MAEL01000031">
    <property type="protein sequence ID" value="KAF1304533.1"/>
    <property type="molecule type" value="Genomic_DNA"/>
</dbReference>
<evidence type="ECO:0000256" key="2">
    <source>
        <dbReference type="ARBA" id="ARBA00022448"/>
    </source>
</evidence>
<keyword evidence="4" id="KW-0762">Sugar transport</keyword>
<evidence type="ECO:0000256" key="3">
    <source>
        <dbReference type="ARBA" id="ARBA00022490"/>
    </source>
</evidence>
<dbReference type="PANTHER" id="PTHR33799">
    <property type="entry name" value="PTS PERMEASE-RELATED-RELATED"/>
    <property type="match status" value="1"/>
</dbReference>
<keyword evidence="2" id="KW-0813">Transport</keyword>
<dbReference type="InterPro" id="IPR036662">
    <property type="entry name" value="PTS_EIIA_man-typ_sf"/>
</dbReference>
<keyword evidence="10" id="KW-1185">Reference proteome</keyword>
<evidence type="ECO:0000313" key="10">
    <source>
        <dbReference type="Proteomes" id="UP000782705"/>
    </source>
</evidence>
<dbReference type="InterPro" id="IPR051471">
    <property type="entry name" value="Bacterial_PTS_sugar_comp"/>
</dbReference>
<evidence type="ECO:0000256" key="6">
    <source>
        <dbReference type="ARBA" id="ARBA00022683"/>
    </source>
</evidence>
<evidence type="ECO:0000259" key="8">
    <source>
        <dbReference type="PROSITE" id="PS51096"/>
    </source>
</evidence>
<keyword evidence="7" id="KW-0418">Kinase</keyword>
<evidence type="ECO:0000256" key="5">
    <source>
        <dbReference type="ARBA" id="ARBA00022679"/>
    </source>
</evidence>
<comment type="caution">
    <text evidence="9">The sequence shown here is derived from an EMBL/GenBank/DDBJ whole genome shotgun (WGS) entry which is preliminary data.</text>
</comment>
<evidence type="ECO:0000313" key="9">
    <source>
        <dbReference type="EMBL" id="KAF1304533.1"/>
    </source>
</evidence>
<evidence type="ECO:0000256" key="7">
    <source>
        <dbReference type="ARBA" id="ARBA00022777"/>
    </source>
</evidence>
<comment type="subcellular location">
    <subcellularLocation>
        <location evidence="1">Cytoplasm</location>
    </subcellularLocation>
</comment>
<evidence type="ECO:0000256" key="4">
    <source>
        <dbReference type="ARBA" id="ARBA00022597"/>
    </source>
</evidence>
<protein>
    <recommendedName>
        <fullName evidence="8">PTS EIIA type-4 domain-containing protein</fullName>
    </recommendedName>
</protein>
<organism evidence="9 10">
    <name type="scientific">Candidatus Enterococcus willemsii</name>
    <dbReference type="NCBI Taxonomy" id="1857215"/>
    <lineage>
        <taxon>Bacteria</taxon>
        <taxon>Bacillati</taxon>
        <taxon>Bacillota</taxon>
        <taxon>Bacilli</taxon>
        <taxon>Lactobacillales</taxon>
        <taxon>Enterococcaceae</taxon>
        <taxon>Enterococcus</taxon>
    </lineage>
</organism>
<dbReference type="RefSeq" id="WP_161901563.1">
    <property type="nucleotide sequence ID" value="NZ_MAEL01000031.1"/>
</dbReference>
<dbReference type="PANTHER" id="PTHR33799:SF1">
    <property type="entry name" value="PTS SYSTEM MANNOSE-SPECIFIC EIIAB COMPONENT-RELATED"/>
    <property type="match status" value="1"/>
</dbReference>
<gene>
    <name evidence="9" type="ORF">BAU17_10035</name>
</gene>
<dbReference type="Gene3D" id="3.40.50.510">
    <property type="entry name" value="Phosphotransferase system, mannose-type IIA component"/>
    <property type="match status" value="1"/>
</dbReference>
<dbReference type="InterPro" id="IPR004701">
    <property type="entry name" value="PTS_EIIA_man-typ"/>
</dbReference>
<dbReference type="Proteomes" id="UP000782705">
    <property type="component" value="Unassembled WGS sequence"/>
</dbReference>
<proteinExistence type="predicted"/>
<dbReference type="PROSITE" id="PS51096">
    <property type="entry name" value="PTS_EIIA_TYPE_4"/>
    <property type="match status" value="1"/>
</dbReference>
<dbReference type="InterPro" id="IPR033887">
    <property type="entry name" value="PTS_IIA_man"/>
</dbReference>
<evidence type="ECO:0000256" key="1">
    <source>
        <dbReference type="ARBA" id="ARBA00004496"/>
    </source>
</evidence>
<name>A0ABQ6Z0I7_9ENTE</name>